<proteinExistence type="predicted"/>
<gene>
    <name evidence="1" type="ORF">GGQ68_001832</name>
</gene>
<keyword evidence="1" id="KW-0378">Hydrolase</keyword>
<evidence type="ECO:0000313" key="2">
    <source>
        <dbReference type="Proteomes" id="UP000541426"/>
    </source>
</evidence>
<organism evidence="1 2">
    <name type="scientific">Sagittula marina</name>
    <dbReference type="NCBI Taxonomy" id="943940"/>
    <lineage>
        <taxon>Bacteria</taxon>
        <taxon>Pseudomonadati</taxon>
        <taxon>Pseudomonadota</taxon>
        <taxon>Alphaproteobacteria</taxon>
        <taxon>Rhodobacterales</taxon>
        <taxon>Roseobacteraceae</taxon>
        <taxon>Sagittula</taxon>
    </lineage>
</organism>
<keyword evidence="2" id="KW-1185">Reference proteome</keyword>
<comment type="caution">
    <text evidence="1">The sequence shown here is derived from an EMBL/GenBank/DDBJ whole genome shotgun (WGS) entry which is preliminary data.</text>
</comment>
<evidence type="ECO:0000313" key="1">
    <source>
        <dbReference type="EMBL" id="MBB3985499.1"/>
    </source>
</evidence>
<reference evidence="1 2" key="1">
    <citation type="submission" date="2020-08" db="EMBL/GenBank/DDBJ databases">
        <title>Genomic Encyclopedia of Type Strains, Phase IV (KMG-IV): sequencing the most valuable type-strain genomes for metagenomic binning, comparative biology and taxonomic classification.</title>
        <authorList>
            <person name="Goeker M."/>
        </authorList>
    </citation>
    <scope>NUCLEOTIDE SEQUENCE [LARGE SCALE GENOMIC DNA]</scope>
    <source>
        <strain evidence="1 2">DSM 102235</strain>
    </source>
</reference>
<sequence>MTDRVTLDRPWLTLDLGQPMQVLSWALNRPGFVIADRIVWREVRNADLPEDLDVAVWFDDALQARGVADSVAFLTSRDIRRFCTAEAQVGDTHVFCLATVGLSNAERIGQRLPYHAPPTGTINVAVQISTGLTQAAMLEAMSLAVQARTAAIMDAEIRIGPDRLPATGTGTDCVAVAAPEGSTCFAGLHTALGEAVGRAVYDAVSRGARDWKAEPRPGQ</sequence>
<name>A0A7W6DUL2_9RHOB</name>
<dbReference type="Proteomes" id="UP000541426">
    <property type="component" value="Unassembled WGS sequence"/>
</dbReference>
<dbReference type="AlphaFoldDB" id="A0A7W6DUL2"/>
<dbReference type="InterPro" id="IPR002808">
    <property type="entry name" value="AdoCbi_amidolase"/>
</dbReference>
<dbReference type="RefSeq" id="WP_183965121.1">
    <property type="nucleotide sequence ID" value="NZ_BAABBZ010000018.1"/>
</dbReference>
<dbReference type="EMBL" id="JACIEJ010000004">
    <property type="protein sequence ID" value="MBB3985499.1"/>
    <property type="molecule type" value="Genomic_DNA"/>
</dbReference>
<protein>
    <submittedName>
        <fullName evidence="1">Adenosylcobinamide amidohydrolase</fullName>
    </submittedName>
</protein>
<accession>A0A7W6DUL2</accession>
<dbReference type="Pfam" id="PF01955">
    <property type="entry name" value="CbiZ"/>
    <property type="match status" value="1"/>
</dbReference>
<dbReference type="PANTHER" id="PTHR35336:SF5">
    <property type="entry name" value="ADENOSYLCOBINAMIDE AMIDOHYDROLASE"/>
    <property type="match status" value="1"/>
</dbReference>
<dbReference type="InterPro" id="IPR052209">
    <property type="entry name" value="CbiZ"/>
</dbReference>
<dbReference type="GO" id="GO:0016787">
    <property type="term" value="F:hydrolase activity"/>
    <property type="evidence" value="ECO:0007669"/>
    <property type="project" value="UniProtKB-KW"/>
</dbReference>
<dbReference type="PANTHER" id="PTHR35336">
    <property type="entry name" value="ADENOSYLCOBINAMIDE AMIDOHYDROLASE"/>
    <property type="match status" value="1"/>
</dbReference>